<keyword evidence="1" id="KW-0732">Signal</keyword>
<dbReference type="GO" id="GO:0009055">
    <property type="term" value="F:electron transfer activity"/>
    <property type="evidence" value="ECO:0007669"/>
    <property type="project" value="InterPro"/>
</dbReference>
<protein>
    <submittedName>
        <fullName evidence="2">Cytochrome C</fullName>
    </submittedName>
</protein>
<sequence length="103" mass="11204">MNISQTLALIIAVVAAAPLWAAQDDTATGKNLGNVVGGDFKKAHAVIEKRCTVCHSDKRIDAALSSGKDMATIQQEMERRGAKLNANEREVLGIYWKQNPLKK</sequence>
<name>A0A5A9XG63_9BACT</name>
<accession>A0A5A9XG63</accession>
<evidence type="ECO:0000313" key="2">
    <source>
        <dbReference type="EMBL" id="KAA0892016.1"/>
    </source>
</evidence>
<evidence type="ECO:0000313" key="3">
    <source>
        <dbReference type="Proteomes" id="UP000324298"/>
    </source>
</evidence>
<evidence type="ECO:0000256" key="1">
    <source>
        <dbReference type="SAM" id="SignalP"/>
    </source>
</evidence>
<feature type="chain" id="PRO_5023020296" evidence="1">
    <location>
        <begin position="22"/>
        <end position="103"/>
    </location>
</feature>
<dbReference type="GO" id="GO:0020037">
    <property type="term" value="F:heme binding"/>
    <property type="evidence" value="ECO:0007669"/>
    <property type="project" value="InterPro"/>
</dbReference>
<reference evidence="2 3" key="1">
    <citation type="submission" date="2019-04" db="EMBL/GenBank/DDBJ databases">
        <title>Geobacter ruber sp. nov., ferric-reducing bacteria isolated from paddy soil.</title>
        <authorList>
            <person name="Xu Z."/>
            <person name="Masuda Y."/>
            <person name="Itoh H."/>
            <person name="Senoo K."/>
        </authorList>
    </citation>
    <scope>NUCLEOTIDE SEQUENCE [LARGE SCALE GENOMIC DNA]</scope>
    <source>
        <strain evidence="2 3">Red88</strain>
    </source>
</reference>
<gene>
    <name evidence="2" type="ORF">ET418_07350</name>
</gene>
<dbReference type="InterPro" id="IPR036909">
    <property type="entry name" value="Cyt_c-like_dom_sf"/>
</dbReference>
<keyword evidence="3" id="KW-1185">Reference proteome</keyword>
<dbReference type="Proteomes" id="UP000324298">
    <property type="component" value="Unassembled WGS sequence"/>
</dbReference>
<dbReference type="OrthoDB" id="5397681at2"/>
<dbReference type="Gene3D" id="1.10.760.10">
    <property type="entry name" value="Cytochrome c-like domain"/>
    <property type="match status" value="1"/>
</dbReference>
<dbReference type="RefSeq" id="WP_149306954.1">
    <property type="nucleotide sequence ID" value="NZ_SRSD01000004.1"/>
</dbReference>
<dbReference type="AlphaFoldDB" id="A0A5A9XG63"/>
<comment type="caution">
    <text evidence="2">The sequence shown here is derived from an EMBL/GenBank/DDBJ whole genome shotgun (WGS) entry which is preliminary data.</text>
</comment>
<feature type="signal peptide" evidence="1">
    <location>
        <begin position="1"/>
        <end position="21"/>
    </location>
</feature>
<organism evidence="2 3">
    <name type="scientific">Oryzomonas rubra</name>
    <dbReference type="NCBI Taxonomy" id="2509454"/>
    <lineage>
        <taxon>Bacteria</taxon>
        <taxon>Pseudomonadati</taxon>
        <taxon>Thermodesulfobacteriota</taxon>
        <taxon>Desulfuromonadia</taxon>
        <taxon>Geobacterales</taxon>
        <taxon>Geobacteraceae</taxon>
        <taxon>Oryzomonas</taxon>
    </lineage>
</organism>
<proteinExistence type="predicted"/>
<dbReference type="EMBL" id="SRSD01000004">
    <property type="protein sequence ID" value="KAA0892016.1"/>
    <property type="molecule type" value="Genomic_DNA"/>
</dbReference>